<dbReference type="Proteomes" id="UP000694924">
    <property type="component" value="Unplaced"/>
</dbReference>
<evidence type="ECO:0000313" key="4">
    <source>
        <dbReference type="Proteomes" id="UP000694924"/>
    </source>
</evidence>
<dbReference type="Pfam" id="PF00023">
    <property type="entry name" value="Ank"/>
    <property type="match status" value="3"/>
</dbReference>
<organism evidence="4 5">
    <name type="scientific">Polistes dominula</name>
    <name type="common">European paper wasp</name>
    <name type="synonym">Vespa dominula</name>
    <dbReference type="NCBI Taxonomy" id="743375"/>
    <lineage>
        <taxon>Eukaryota</taxon>
        <taxon>Metazoa</taxon>
        <taxon>Ecdysozoa</taxon>
        <taxon>Arthropoda</taxon>
        <taxon>Hexapoda</taxon>
        <taxon>Insecta</taxon>
        <taxon>Pterygota</taxon>
        <taxon>Neoptera</taxon>
        <taxon>Endopterygota</taxon>
        <taxon>Hymenoptera</taxon>
        <taxon>Apocrita</taxon>
        <taxon>Aculeata</taxon>
        <taxon>Vespoidea</taxon>
        <taxon>Vespidae</taxon>
        <taxon>Polistinae</taxon>
        <taxon>Polistini</taxon>
        <taxon>Polistes</taxon>
    </lineage>
</organism>
<dbReference type="InterPro" id="IPR036770">
    <property type="entry name" value="Ankyrin_rpt-contain_sf"/>
</dbReference>
<dbReference type="InterPro" id="IPR002110">
    <property type="entry name" value="Ankyrin_rpt"/>
</dbReference>
<proteinExistence type="predicted"/>
<gene>
    <name evidence="5 6" type="primary">LOC107073114</name>
</gene>
<keyword evidence="1" id="KW-0677">Repeat</keyword>
<feature type="repeat" description="ANK" evidence="3">
    <location>
        <begin position="134"/>
        <end position="166"/>
    </location>
</feature>
<dbReference type="PANTHER" id="PTHR24198">
    <property type="entry name" value="ANKYRIN REPEAT AND PROTEIN KINASE DOMAIN-CONTAINING PROTEIN"/>
    <property type="match status" value="1"/>
</dbReference>
<feature type="repeat" description="ANK" evidence="3">
    <location>
        <begin position="245"/>
        <end position="278"/>
    </location>
</feature>
<dbReference type="PANTHER" id="PTHR24198:SF165">
    <property type="entry name" value="ANKYRIN REPEAT-CONTAINING PROTEIN-RELATED"/>
    <property type="match status" value="1"/>
</dbReference>
<feature type="repeat" description="ANK" evidence="3">
    <location>
        <begin position="640"/>
        <end position="665"/>
    </location>
</feature>
<dbReference type="SMART" id="SM00248">
    <property type="entry name" value="ANK"/>
    <property type="match status" value="21"/>
</dbReference>
<dbReference type="PRINTS" id="PR01415">
    <property type="entry name" value="ANKYRIN"/>
</dbReference>
<dbReference type="PROSITE" id="PS50297">
    <property type="entry name" value="ANK_REP_REGION"/>
    <property type="match status" value="10"/>
</dbReference>
<reference evidence="5 6" key="1">
    <citation type="submission" date="2025-05" db="UniProtKB">
        <authorList>
            <consortium name="RefSeq"/>
        </authorList>
    </citation>
    <scope>IDENTIFICATION</scope>
    <source>
        <tissue evidence="5 6">Whole body</tissue>
    </source>
</reference>
<keyword evidence="2 3" id="KW-0040">ANK repeat</keyword>
<feature type="repeat" description="ANK" evidence="3">
    <location>
        <begin position="407"/>
        <end position="436"/>
    </location>
</feature>
<dbReference type="RefSeq" id="XP_015189072.1">
    <property type="nucleotide sequence ID" value="XM_015333586.1"/>
</dbReference>
<evidence type="ECO:0000256" key="2">
    <source>
        <dbReference type="ARBA" id="ARBA00023043"/>
    </source>
</evidence>
<dbReference type="GeneID" id="107073114"/>
<dbReference type="RefSeq" id="XP_015189073.1">
    <property type="nucleotide sequence ID" value="XM_015333587.1"/>
</dbReference>
<dbReference type="SUPFAM" id="SSF48403">
    <property type="entry name" value="Ankyrin repeat"/>
    <property type="match status" value="3"/>
</dbReference>
<feature type="repeat" description="ANK" evidence="3">
    <location>
        <begin position="311"/>
        <end position="339"/>
    </location>
</feature>
<accession>A0ABM1J9D4</accession>
<feature type="repeat" description="ANK" evidence="3">
    <location>
        <begin position="167"/>
        <end position="202"/>
    </location>
</feature>
<sequence>MDDNLSDNLCNAIERKDLKKVIDLISEGANVNACDRTGMFPLQMAVMKESKEIIEELIDKGADVDIEVHNKKLVEYAMAESNEDIVKLLVEKGATIKFHNNNEDSILRYLIKKGMLELLQCVIKEIDINFQTGDGHTLLIMAAEQGQLEIVKFLCNMGINVNARSSRNSTALHFAIGNSSNPNLEIVQFLIDNGAEIDVENVFGYTPLQNALYNKNFEVAKLLIEKGGADVNRIYINTHYARQRLGGTLLHWACRNYDGDEAIKFLIKNGANINATEHDGRTPLCLLVKHTGTPEMIKFLVENGAYLKNTGGGSPLYWAIYTRNIQLQTLLIELGTDVNGIIDSHDDFKAPLHLTHDVSVAKLLIDKGANVNIKDRYGCTPLHSVYKISVVKCLVENGADIHAKNDDGETPLHRNSNFPIVKYLIEKGADVNISNKDGYTPLHFAKNVIIARHLIEHGANIKAVTKDGETVLHSITKAYSCFDISFEDMSNLINFFLKKGIHVNATDIYGNTPLHFSAEENNEFATVVLLANGANISATNIENKMPVDFGYMLPPLIANIEKMFDAVKENKPWKNIESLLIHRTRCYNITLNDFKRSILHSMVMENNERMVENLFKTLKYRTNIINCITKYHLVNARDKNQWMPLHYAAKEGNEKIVKYLLNNGAIYNDGFSNKPILLTDNLEIKNILELTEQLFEYIKLGDETKVAECIRIKKEIINARQNNGNTPLHVAIYYDHINIVKLLLNSNADFLVINDTRDTLLHFAAVKGYEYIIKTVLEKATKSHDIVNIETVNGMTALHLAAQHNSMKIVQLLLSYGAIYNAKNEDGQMPIDLSTDQDIINYFKFIHELFEDANYGRTEIIDKLQHLNNDDGYAMKKLRNRQMHTLKDILQFNQYDNIVAQFSKLFLVKSEIKKDISKTTEQNEYFSDSDEDDFPCFGLFD</sequence>
<dbReference type="Gene3D" id="1.25.40.20">
    <property type="entry name" value="Ankyrin repeat-containing domain"/>
    <property type="match status" value="8"/>
</dbReference>
<keyword evidence="4" id="KW-1185">Reference proteome</keyword>
<feature type="repeat" description="ANK" evidence="3">
    <location>
        <begin position="203"/>
        <end position="227"/>
    </location>
</feature>
<evidence type="ECO:0000256" key="1">
    <source>
        <dbReference type="ARBA" id="ARBA00022737"/>
    </source>
</evidence>
<name>A0ABM1J9D4_POLDO</name>
<feature type="repeat" description="ANK" evidence="3">
    <location>
        <begin position="37"/>
        <end position="69"/>
    </location>
</feature>
<evidence type="ECO:0000313" key="5">
    <source>
        <dbReference type="RefSeq" id="XP_015189072.1"/>
    </source>
</evidence>
<feature type="repeat" description="ANK" evidence="3">
    <location>
        <begin position="509"/>
        <end position="541"/>
    </location>
</feature>
<evidence type="ECO:0000313" key="6">
    <source>
        <dbReference type="RefSeq" id="XP_015189073.1"/>
    </source>
</evidence>
<protein>
    <submittedName>
        <fullName evidence="5 6">Ankyrin-3-like</fullName>
    </submittedName>
</protein>
<dbReference type="Pfam" id="PF12796">
    <property type="entry name" value="Ank_2"/>
    <property type="match status" value="6"/>
</dbReference>
<feature type="repeat" description="ANK" evidence="3">
    <location>
        <begin position="723"/>
        <end position="755"/>
    </location>
</feature>
<evidence type="ECO:0000256" key="3">
    <source>
        <dbReference type="PROSITE-ProRule" id="PRU00023"/>
    </source>
</evidence>
<feature type="repeat" description="ANK" evidence="3">
    <location>
        <begin position="793"/>
        <end position="825"/>
    </location>
</feature>
<dbReference type="PROSITE" id="PS50088">
    <property type="entry name" value="ANK_REPEAT"/>
    <property type="match status" value="11"/>
</dbReference>